<feature type="region of interest" description="Disordered" evidence="8">
    <location>
        <begin position="1"/>
        <end position="133"/>
    </location>
</feature>
<dbReference type="GO" id="GO:0005634">
    <property type="term" value="C:nucleus"/>
    <property type="evidence" value="ECO:0007669"/>
    <property type="project" value="UniProtKB-SubCell"/>
</dbReference>
<evidence type="ECO:0000313" key="10">
    <source>
        <dbReference type="Proteomes" id="UP001497623"/>
    </source>
</evidence>
<evidence type="ECO:0000256" key="6">
    <source>
        <dbReference type="ARBA" id="ARBA00023242"/>
    </source>
</evidence>
<evidence type="ECO:0000256" key="5">
    <source>
        <dbReference type="ARBA" id="ARBA00022454"/>
    </source>
</evidence>
<evidence type="ECO:0000256" key="1">
    <source>
        <dbReference type="ARBA" id="ARBA00004123"/>
    </source>
</evidence>
<protein>
    <recommendedName>
        <fullName evidence="4">Centromere protein L</fullName>
    </recommendedName>
</protein>
<sequence length="413" mass="46979">MAKPRPPKGKKDGRPRRVPKPKQNPRAVSSSSSTPTSSPRQLARRKLSTSLSPKRLETSPRKVPTPRRLTQKSQDRTAKSRSSQIDERLSGPASSSTPIVHETQGLTPANRNGDSSSSSSSPCSPDGLPRSGAIRYGLRDLSNRRSLDLSRSRNHPLSTPGHSRRRNVLTSRTPALTPYRTPNFKSLFRDDRLSLEEVEKKKTHKPEQIEKWKKELKELRRCMWKIVYISTLNNFNFSNKKLLKQYENNLRKKVKDVFASYKLKVVIDCTSCLRFRPKDVDAVRIFISTLVPQDDASQDYMKVVYTAWLFRSNMLQSKNIIGGHWFPIMFYAGLRSLHNVVAGWLSSSFGAYVSAPTLRSTDLMWMAGVFSGKPCSVKSHNRLLNPTDRSVTLKYMIKPPQRKLDFPLKNVNL</sequence>
<keyword evidence="5" id="KW-0158">Chromosome</keyword>
<reference evidence="9 10" key="1">
    <citation type="submission" date="2024-05" db="EMBL/GenBank/DDBJ databases">
        <authorList>
            <person name="Wallberg A."/>
        </authorList>
    </citation>
    <scope>NUCLEOTIDE SEQUENCE [LARGE SCALE GENOMIC DNA]</scope>
</reference>
<dbReference type="PANTHER" id="PTHR31740">
    <property type="entry name" value="CENTROMERE PROTEIN L"/>
    <property type="match status" value="1"/>
</dbReference>
<feature type="compositionally biased region" description="Low complexity" evidence="8">
    <location>
        <begin position="29"/>
        <end position="39"/>
    </location>
</feature>
<keyword evidence="10" id="KW-1185">Reference proteome</keyword>
<evidence type="ECO:0000256" key="2">
    <source>
        <dbReference type="ARBA" id="ARBA00004584"/>
    </source>
</evidence>
<evidence type="ECO:0000256" key="8">
    <source>
        <dbReference type="SAM" id="MobiDB-lite"/>
    </source>
</evidence>
<proteinExistence type="inferred from homology"/>
<evidence type="ECO:0000256" key="3">
    <source>
        <dbReference type="ARBA" id="ARBA00011060"/>
    </source>
</evidence>
<comment type="caution">
    <text evidence="9">The sequence shown here is derived from an EMBL/GenBank/DDBJ whole genome shotgun (WGS) entry which is preliminary data.</text>
</comment>
<dbReference type="GO" id="GO:0000775">
    <property type="term" value="C:chromosome, centromeric region"/>
    <property type="evidence" value="ECO:0007669"/>
    <property type="project" value="UniProtKB-SubCell"/>
</dbReference>
<comment type="subcellular location">
    <subcellularLocation>
        <location evidence="2">Chromosome</location>
        <location evidence="2">Centromere</location>
    </subcellularLocation>
    <subcellularLocation>
        <location evidence="1">Nucleus</location>
    </subcellularLocation>
</comment>
<evidence type="ECO:0000256" key="7">
    <source>
        <dbReference type="ARBA" id="ARBA00023328"/>
    </source>
</evidence>
<name>A0AAV2Q704_MEGNR</name>
<feature type="compositionally biased region" description="Polar residues" evidence="8">
    <location>
        <begin position="92"/>
        <end position="114"/>
    </location>
</feature>
<feature type="non-terminal residue" evidence="9">
    <location>
        <position position="413"/>
    </location>
</feature>
<dbReference type="AlphaFoldDB" id="A0AAV2Q704"/>
<comment type="similarity">
    <text evidence="3">Belongs to the CENP-L/IML3 family.</text>
</comment>
<feature type="compositionally biased region" description="Basic residues" evidence="8">
    <location>
        <begin position="1"/>
        <end position="20"/>
    </location>
</feature>
<evidence type="ECO:0000256" key="4">
    <source>
        <dbReference type="ARBA" id="ARBA00016380"/>
    </source>
</evidence>
<feature type="compositionally biased region" description="Basic and acidic residues" evidence="8">
    <location>
        <begin position="73"/>
        <end position="89"/>
    </location>
</feature>
<evidence type="ECO:0000313" key="9">
    <source>
        <dbReference type="EMBL" id="CAL4073877.1"/>
    </source>
</evidence>
<dbReference type="EMBL" id="CAXKWB010004510">
    <property type="protein sequence ID" value="CAL4073877.1"/>
    <property type="molecule type" value="Genomic_DNA"/>
</dbReference>
<dbReference type="Pfam" id="PF13092">
    <property type="entry name" value="CENP-L"/>
    <property type="match status" value="1"/>
</dbReference>
<keyword evidence="7" id="KW-0137">Centromere</keyword>
<gene>
    <name evidence="9" type="ORF">MNOR_LOCUS9351</name>
</gene>
<dbReference type="PANTHER" id="PTHR31740:SF2">
    <property type="entry name" value="CENTROMERE PROTEIN L"/>
    <property type="match status" value="1"/>
</dbReference>
<feature type="region of interest" description="Disordered" evidence="8">
    <location>
        <begin position="145"/>
        <end position="176"/>
    </location>
</feature>
<accession>A0AAV2Q704</accession>
<keyword evidence="6" id="KW-0539">Nucleus</keyword>
<dbReference type="InterPro" id="IPR025204">
    <property type="entry name" value="CENP-L"/>
</dbReference>
<dbReference type="Proteomes" id="UP001497623">
    <property type="component" value="Unassembled WGS sequence"/>
</dbReference>
<organism evidence="9 10">
    <name type="scientific">Meganyctiphanes norvegica</name>
    <name type="common">Northern krill</name>
    <name type="synonym">Thysanopoda norvegica</name>
    <dbReference type="NCBI Taxonomy" id="48144"/>
    <lineage>
        <taxon>Eukaryota</taxon>
        <taxon>Metazoa</taxon>
        <taxon>Ecdysozoa</taxon>
        <taxon>Arthropoda</taxon>
        <taxon>Crustacea</taxon>
        <taxon>Multicrustacea</taxon>
        <taxon>Malacostraca</taxon>
        <taxon>Eumalacostraca</taxon>
        <taxon>Eucarida</taxon>
        <taxon>Euphausiacea</taxon>
        <taxon>Euphausiidae</taxon>
        <taxon>Meganyctiphanes</taxon>
    </lineage>
</organism>